<comment type="caution">
    <text evidence="1">The sequence shown here is derived from an EMBL/GenBank/DDBJ whole genome shotgun (WGS) entry which is preliminary data.</text>
</comment>
<sequence>MATPDLSLKEIGGRAAMITIGIRDFMAYRECGDTGTFAPDRSQE</sequence>
<dbReference type="Proteomes" id="UP000789901">
    <property type="component" value="Unassembled WGS sequence"/>
</dbReference>
<keyword evidence="2" id="KW-1185">Reference proteome</keyword>
<dbReference type="EMBL" id="CAJVQB010020655">
    <property type="protein sequence ID" value="CAG8795036.1"/>
    <property type="molecule type" value="Genomic_DNA"/>
</dbReference>
<evidence type="ECO:0000313" key="2">
    <source>
        <dbReference type="Proteomes" id="UP000789901"/>
    </source>
</evidence>
<gene>
    <name evidence="1" type="ORF">GMARGA_LOCUS21901</name>
</gene>
<feature type="non-terminal residue" evidence="1">
    <location>
        <position position="44"/>
    </location>
</feature>
<protein>
    <submittedName>
        <fullName evidence="1">17017_t:CDS:1</fullName>
    </submittedName>
</protein>
<reference evidence="1 2" key="1">
    <citation type="submission" date="2021-06" db="EMBL/GenBank/DDBJ databases">
        <authorList>
            <person name="Kallberg Y."/>
            <person name="Tangrot J."/>
            <person name="Rosling A."/>
        </authorList>
    </citation>
    <scope>NUCLEOTIDE SEQUENCE [LARGE SCALE GENOMIC DNA]</scope>
    <source>
        <strain evidence="1 2">120-4 pot B 10/14</strain>
    </source>
</reference>
<accession>A0ABN7VRR0</accession>
<evidence type="ECO:0000313" key="1">
    <source>
        <dbReference type="EMBL" id="CAG8795036.1"/>
    </source>
</evidence>
<organism evidence="1 2">
    <name type="scientific">Gigaspora margarita</name>
    <dbReference type="NCBI Taxonomy" id="4874"/>
    <lineage>
        <taxon>Eukaryota</taxon>
        <taxon>Fungi</taxon>
        <taxon>Fungi incertae sedis</taxon>
        <taxon>Mucoromycota</taxon>
        <taxon>Glomeromycotina</taxon>
        <taxon>Glomeromycetes</taxon>
        <taxon>Diversisporales</taxon>
        <taxon>Gigasporaceae</taxon>
        <taxon>Gigaspora</taxon>
    </lineage>
</organism>
<proteinExistence type="predicted"/>
<name>A0ABN7VRR0_GIGMA</name>